<keyword evidence="3" id="KW-1185">Reference proteome</keyword>
<feature type="region of interest" description="Disordered" evidence="1">
    <location>
        <begin position="1"/>
        <end position="53"/>
    </location>
</feature>
<gene>
    <name evidence="2" type="ORF">PtA15_4A208</name>
</gene>
<sequence length="53" mass="5836">MSLSFDHNKLVEDSKAGLRESTSDQRSSICARDRNAHDPTSRPPSSTSRYGAL</sequence>
<dbReference type="RefSeq" id="XP_053019315.1">
    <property type="nucleotide sequence ID" value="XM_053168069.1"/>
</dbReference>
<name>A0ABY7CG80_9BASI</name>
<dbReference type="Proteomes" id="UP001164743">
    <property type="component" value="Chromosome 4A"/>
</dbReference>
<feature type="compositionally biased region" description="Basic and acidic residues" evidence="1">
    <location>
        <begin position="1"/>
        <end position="23"/>
    </location>
</feature>
<organism evidence="2 3">
    <name type="scientific">Puccinia triticina</name>
    <dbReference type="NCBI Taxonomy" id="208348"/>
    <lineage>
        <taxon>Eukaryota</taxon>
        <taxon>Fungi</taxon>
        <taxon>Dikarya</taxon>
        <taxon>Basidiomycota</taxon>
        <taxon>Pucciniomycotina</taxon>
        <taxon>Pucciniomycetes</taxon>
        <taxon>Pucciniales</taxon>
        <taxon>Pucciniaceae</taxon>
        <taxon>Puccinia</taxon>
    </lineage>
</organism>
<protein>
    <submittedName>
        <fullName evidence="2">Uncharacterized protein</fullName>
    </submittedName>
</protein>
<reference evidence="2" key="1">
    <citation type="submission" date="2022-10" db="EMBL/GenBank/DDBJ databases">
        <title>Puccinia triticina Genome sequencing and assembly.</title>
        <authorList>
            <person name="Li C."/>
        </authorList>
    </citation>
    <scope>NUCLEOTIDE SEQUENCE</scope>
    <source>
        <strain evidence="2">Pt15</strain>
    </source>
</reference>
<dbReference type="EMBL" id="CP110424">
    <property type="protein sequence ID" value="WAQ83760.1"/>
    <property type="molecule type" value="Genomic_DNA"/>
</dbReference>
<evidence type="ECO:0000313" key="2">
    <source>
        <dbReference type="EMBL" id="WAQ83760.1"/>
    </source>
</evidence>
<evidence type="ECO:0000313" key="3">
    <source>
        <dbReference type="Proteomes" id="UP001164743"/>
    </source>
</evidence>
<evidence type="ECO:0000256" key="1">
    <source>
        <dbReference type="SAM" id="MobiDB-lite"/>
    </source>
</evidence>
<accession>A0ABY7CG80</accession>
<feature type="compositionally biased region" description="Low complexity" evidence="1">
    <location>
        <begin position="43"/>
        <end position="53"/>
    </location>
</feature>
<feature type="compositionally biased region" description="Basic and acidic residues" evidence="1">
    <location>
        <begin position="31"/>
        <end position="40"/>
    </location>
</feature>
<dbReference type="GeneID" id="77808964"/>
<proteinExistence type="predicted"/>